<dbReference type="Gene3D" id="3.30.470.20">
    <property type="entry name" value="ATP-grasp fold, B domain"/>
    <property type="match status" value="1"/>
</dbReference>
<dbReference type="InterPro" id="IPR026838">
    <property type="entry name" value="YheC/D"/>
</dbReference>
<proteinExistence type="predicted"/>
<dbReference type="SUPFAM" id="SSF56059">
    <property type="entry name" value="Glutathione synthetase ATP-binding domain-like"/>
    <property type="match status" value="1"/>
</dbReference>
<reference evidence="2" key="1">
    <citation type="submission" date="2020-09" db="EMBL/GenBank/DDBJ databases">
        <title>A novel bacterium of genus Paenibacillus, isolated from South China Sea.</title>
        <authorList>
            <person name="Huang H."/>
            <person name="Mo K."/>
            <person name="Hu Y."/>
        </authorList>
    </citation>
    <scope>NUCLEOTIDE SEQUENCE</scope>
    <source>
        <strain evidence="2">IB182363</strain>
    </source>
</reference>
<sequence>MERTQQEEGTEAIHAAPAPAEENAAETENTAAVVAATVQPASASEEEKAVISRQIASKWVKNSVLQQDPRVSQHIPETRFFSPANVSTMLSRYGKVVLKPVVGTGGVGVIMVIRTGAGYTIRHKRKVTRCRNFRSMMAAIGAIRRRRSYLVQRGISLASIRGRPIDYRVKVVKQNHVWVTRAMVGRLANPGFFVTNLCRGGTMLSSTEGIRRSLPKAAVRRKKQEMRNVTRISTQLLERHFPGVGQLGFDYGFDRSGKLWIFEVNTRPH</sequence>
<name>A0A927H2E1_9BACL</name>
<keyword evidence="3" id="KW-1185">Reference proteome</keyword>
<feature type="compositionally biased region" description="Low complexity" evidence="1">
    <location>
        <begin position="15"/>
        <end position="30"/>
    </location>
</feature>
<dbReference type="EMBL" id="JACXJA010000040">
    <property type="protein sequence ID" value="MBD2865263.1"/>
    <property type="molecule type" value="Genomic_DNA"/>
</dbReference>
<accession>A0A927H2E1</accession>
<gene>
    <name evidence="2" type="ORF">IDH45_25095</name>
</gene>
<comment type="caution">
    <text evidence="2">The sequence shown here is derived from an EMBL/GenBank/DDBJ whole genome shotgun (WGS) entry which is preliminary data.</text>
</comment>
<organism evidence="2 3">
    <name type="scientific">Paenibacillus oceani</name>
    <dbReference type="NCBI Taxonomy" id="2772510"/>
    <lineage>
        <taxon>Bacteria</taxon>
        <taxon>Bacillati</taxon>
        <taxon>Bacillota</taxon>
        <taxon>Bacilli</taxon>
        <taxon>Bacillales</taxon>
        <taxon>Paenibacillaceae</taxon>
        <taxon>Paenibacillus</taxon>
    </lineage>
</organism>
<feature type="region of interest" description="Disordered" evidence="1">
    <location>
        <begin position="1"/>
        <end position="30"/>
    </location>
</feature>
<dbReference type="RefSeq" id="WP_190930888.1">
    <property type="nucleotide sequence ID" value="NZ_JACXJA010000040.1"/>
</dbReference>
<evidence type="ECO:0000313" key="3">
    <source>
        <dbReference type="Proteomes" id="UP000639396"/>
    </source>
</evidence>
<protein>
    <submittedName>
        <fullName evidence="2">YheC/YheD family protein</fullName>
    </submittedName>
</protein>
<dbReference type="Proteomes" id="UP000639396">
    <property type="component" value="Unassembled WGS sequence"/>
</dbReference>
<dbReference type="AlphaFoldDB" id="A0A927H2E1"/>
<evidence type="ECO:0000313" key="2">
    <source>
        <dbReference type="EMBL" id="MBD2865263.1"/>
    </source>
</evidence>
<dbReference type="Pfam" id="PF14398">
    <property type="entry name" value="ATPgrasp_YheCD"/>
    <property type="match status" value="1"/>
</dbReference>
<evidence type="ECO:0000256" key="1">
    <source>
        <dbReference type="SAM" id="MobiDB-lite"/>
    </source>
</evidence>